<evidence type="ECO:0000313" key="2">
    <source>
        <dbReference type="EMBL" id="MFD2418296.1"/>
    </source>
</evidence>
<name>A0ABW5G047_9PSEU</name>
<proteinExistence type="predicted"/>
<organism evidence="2 3">
    <name type="scientific">Amycolatopsis pigmentata</name>
    <dbReference type="NCBI Taxonomy" id="450801"/>
    <lineage>
        <taxon>Bacteria</taxon>
        <taxon>Bacillati</taxon>
        <taxon>Actinomycetota</taxon>
        <taxon>Actinomycetes</taxon>
        <taxon>Pseudonocardiales</taxon>
        <taxon>Pseudonocardiaceae</taxon>
        <taxon>Amycolatopsis</taxon>
    </lineage>
</organism>
<dbReference type="EMBL" id="JBHUKR010000007">
    <property type="protein sequence ID" value="MFD2418296.1"/>
    <property type="molecule type" value="Genomic_DNA"/>
</dbReference>
<reference evidence="3" key="1">
    <citation type="journal article" date="2019" name="Int. J. Syst. Evol. Microbiol.">
        <title>The Global Catalogue of Microorganisms (GCM) 10K type strain sequencing project: providing services to taxonomists for standard genome sequencing and annotation.</title>
        <authorList>
            <consortium name="The Broad Institute Genomics Platform"/>
            <consortium name="The Broad Institute Genome Sequencing Center for Infectious Disease"/>
            <person name="Wu L."/>
            <person name="Ma J."/>
        </authorList>
    </citation>
    <scope>NUCLEOTIDE SEQUENCE [LARGE SCALE GENOMIC DNA]</scope>
    <source>
        <strain evidence="3">CGMCC 4.7645</strain>
    </source>
</reference>
<feature type="region of interest" description="Disordered" evidence="1">
    <location>
        <begin position="160"/>
        <end position="179"/>
    </location>
</feature>
<sequence>MGRTLLGIYLNDHLAGAMAGVELARRLARAEGEWAGNGKLERLADEVTADRDALMEIMAALDEPVRWLGIWAAWGVEKLGRLKLNGRVVSRSPLSRVVELEAMRVAVEGKLAAWRCLRVRAADDRRLDTGRLDELIAGGRSQVARLERLRLRAVTELFAGGTPGAQPESGRDQQPATKS</sequence>
<dbReference type="Proteomes" id="UP001597417">
    <property type="component" value="Unassembled WGS sequence"/>
</dbReference>
<protein>
    <submittedName>
        <fullName evidence="2">Uncharacterized protein</fullName>
    </submittedName>
</protein>
<keyword evidence="3" id="KW-1185">Reference proteome</keyword>
<evidence type="ECO:0000256" key="1">
    <source>
        <dbReference type="SAM" id="MobiDB-lite"/>
    </source>
</evidence>
<evidence type="ECO:0000313" key="3">
    <source>
        <dbReference type="Proteomes" id="UP001597417"/>
    </source>
</evidence>
<accession>A0ABW5G047</accession>
<gene>
    <name evidence="2" type="ORF">ACFSXZ_18390</name>
</gene>
<dbReference type="RefSeq" id="WP_378266243.1">
    <property type="nucleotide sequence ID" value="NZ_JBHUKR010000007.1"/>
</dbReference>
<comment type="caution">
    <text evidence="2">The sequence shown here is derived from an EMBL/GenBank/DDBJ whole genome shotgun (WGS) entry which is preliminary data.</text>
</comment>